<keyword evidence="6" id="KW-1133">Transmembrane helix</keyword>
<dbReference type="Proteomes" id="UP001165667">
    <property type="component" value="Unassembled WGS sequence"/>
</dbReference>
<dbReference type="Pfam" id="PF05227">
    <property type="entry name" value="CHASE3"/>
    <property type="match status" value="1"/>
</dbReference>
<protein>
    <submittedName>
        <fullName evidence="10">Methyl-accepting chemotaxis protein</fullName>
    </submittedName>
</protein>
<evidence type="ECO:0000256" key="3">
    <source>
        <dbReference type="ARBA" id="ARBA00029447"/>
    </source>
</evidence>
<comment type="caution">
    <text evidence="10">The sequence shown here is derived from an EMBL/GenBank/DDBJ whole genome shotgun (WGS) entry which is preliminary data.</text>
</comment>
<dbReference type="RefSeq" id="WP_282589539.1">
    <property type="nucleotide sequence ID" value="NZ_JAMOIM010000105.1"/>
</dbReference>
<dbReference type="InterPro" id="IPR000727">
    <property type="entry name" value="T_SNARE_dom"/>
</dbReference>
<dbReference type="PROSITE" id="PS50192">
    <property type="entry name" value="T_SNARE"/>
    <property type="match status" value="1"/>
</dbReference>
<evidence type="ECO:0000259" key="9">
    <source>
        <dbReference type="PROSITE" id="PS50885"/>
    </source>
</evidence>
<comment type="similarity">
    <text evidence="3">Belongs to the methyl-accepting chemotaxis (MCP) protein family.</text>
</comment>
<dbReference type="InterPro" id="IPR007891">
    <property type="entry name" value="CHASE3"/>
</dbReference>
<dbReference type="SUPFAM" id="SSF158472">
    <property type="entry name" value="HAMP domain-like"/>
    <property type="match status" value="1"/>
</dbReference>
<feature type="transmembrane region" description="Helical" evidence="6">
    <location>
        <begin position="190"/>
        <end position="210"/>
    </location>
</feature>
<dbReference type="SUPFAM" id="SSF58104">
    <property type="entry name" value="Methyl-accepting chemotaxis protein (MCP) signaling domain"/>
    <property type="match status" value="1"/>
</dbReference>
<dbReference type="SMART" id="SM00304">
    <property type="entry name" value="HAMP"/>
    <property type="match status" value="2"/>
</dbReference>
<dbReference type="FunFam" id="1.10.287.950:FF:000001">
    <property type="entry name" value="Methyl-accepting chemotaxis sensory transducer"/>
    <property type="match status" value="1"/>
</dbReference>
<evidence type="ECO:0000256" key="2">
    <source>
        <dbReference type="ARBA" id="ARBA00022500"/>
    </source>
</evidence>
<feature type="domain" description="Methyl-accepting transducer" evidence="7">
    <location>
        <begin position="350"/>
        <end position="579"/>
    </location>
</feature>
<dbReference type="AlphaFoldDB" id="A0AA41Z524"/>
<proteinExistence type="inferred from homology"/>
<dbReference type="PROSITE" id="PS50111">
    <property type="entry name" value="CHEMOTAXIS_TRANSDUC_2"/>
    <property type="match status" value="1"/>
</dbReference>
<evidence type="ECO:0000313" key="11">
    <source>
        <dbReference type="Proteomes" id="UP001165667"/>
    </source>
</evidence>
<dbReference type="Pfam" id="PF00672">
    <property type="entry name" value="HAMP"/>
    <property type="match status" value="1"/>
</dbReference>
<dbReference type="InterPro" id="IPR051310">
    <property type="entry name" value="MCP_chemotaxis"/>
</dbReference>
<feature type="domain" description="HAMP" evidence="9">
    <location>
        <begin position="293"/>
        <end position="345"/>
    </location>
</feature>
<organism evidence="10 11">
    <name type="scientific">Lichenifustis flavocetrariae</name>
    <dbReference type="NCBI Taxonomy" id="2949735"/>
    <lineage>
        <taxon>Bacteria</taxon>
        <taxon>Pseudomonadati</taxon>
        <taxon>Pseudomonadota</taxon>
        <taxon>Alphaproteobacteria</taxon>
        <taxon>Hyphomicrobiales</taxon>
        <taxon>Lichenihabitantaceae</taxon>
        <taxon>Lichenifustis</taxon>
    </lineage>
</organism>
<dbReference type="Gene3D" id="6.10.340.10">
    <property type="match status" value="1"/>
</dbReference>
<evidence type="ECO:0000256" key="5">
    <source>
        <dbReference type="SAM" id="MobiDB-lite"/>
    </source>
</evidence>
<evidence type="ECO:0000313" key="10">
    <source>
        <dbReference type="EMBL" id="MCW6513166.1"/>
    </source>
</evidence>
<dbReference type="Gene3D" id="1.10.287.950">
    <property type="entry name" value="Methyl-accepting chemotaxis protein"/>
    <property type="match status" value="1"/>
</dbReference>
<dbReference type="GO" id="GO:0007165">
    <property type="term" value="P:signal transduction"/>
    <property type="evidence" value="ECO:0007669"/>
    <property type="project" value="UniProtKB-KW"/>
</dbReference>
<evidence type="ECO:0000259" key="8">
    <source>
        <dbReference type="PROSITE" id="PS50192"/>
    </source>
</evidence>
<dbReference type="GO" id="GO:0005886">
    <property type="term" value="C:plasma membrane"/>
    <property type="evidence" value="ECO:0007669"/>
    <property type="project" value="TreeGrafter"/>
</dbReference>
<feature type="domain" description="T-SNARE coiled-coil homology" evidence="8">
    <location>
        <begin position="509"/>
        <end position="571"/>
    </location>
</feature>
<dbReference type="PANTHER" id="PTHR43531">
    <property type="entry name" value="PROTEIN ICFG"/>
    <property type="match status" value="1"/>
</dbReference>
<reference evidence="10" key="1">
    <citation type="submission" date="2022-05" db="EMBL/GenBank/DDBJ databases">
        <authorList>
            <person name="Pankratov T."/>
        </authorList>
    </citation>
    <scope>NUCLEOTIDE SEQUENCE</scope>
    <source>
        <strain evidence="10">BP6-180914</strain>
    </source>
</reference>
<name>A0AA41Z524_9HYPH</name>
<evidence type="ECO:0000256" key="1">
    <source>
        <dbReference type="ARBA" id="ARBA00004370"/>
    </source>
</evidence>
<dbReference type="PROSITE" id="PS50885">
    <property type="entry name" value="HAMP"/>
    <property type="match status" value="2"/>
</dbReference>
<feature type="region of interest" description="Disordered" evidence="5">
    <location>
        <begin position="597"/>
        <end position="648"/>
    </location>
</feature>
<dbReference type="InterPro" id="IPR003660">
    <property type="entry name" value="HAMP_dom"/>
</dbReference>
<gene>
    <name evidence="10" type="ORF">M8523_35570</name>
</gene>
<sequence length="648" mass="68530">MSNLKISLKLAFGFAVIVLIVAMTSGSMYFAVSRTEAESANNGAGSDVLNGVDNALEGALGAVAAERGYVIRHDPNSVEVYQKAGKSFDDALVSIRSRVKDYSRLAEATPLIDGLDAAVKLWRKEIGDVVVSMGSDNGAIEKSLALIKSDRAVDLQKQFMKSASDTKEKLNTWSDLDQKAEDGSIANLKIVQITGLSCAILFSALIAWLLSRAIANPVVLMSSAMNSLAAGNMKVDVPALGRKDEVGQMATAVQTFKTAAIDKTRLEHEASSARMRADEERERNELVRTEASQQQAHVVASLATGLERLSAGDLVFRIETSFVADYDKLRVDFNGAMGKLQETMLVVSANTAAIRSGSIEISTASDDLSRRTEQQAASLEETAAALDEITATVKKTSDGSSHARKVVGAAKTDAEHSGTVVAQAVQAMSAIETSAQKVSQIISVIDEIAFQTNLLALNAGVEAARAGEAGRGFAVVASEVRGLAQRSAEAAKEIKALISESGRQVGEGVALVGETGKSLERIVAQVIEINAVVVDISTSTQEQATALQQVNTAINQMDQVTQQNAAMVEESTAASHGLAKEAEELARLMSRFDLGQKPVSSAQNSQPRSVARPTNSARLVRAPALKASGRGGAALKPQPAVESDWEEF</sequence>
<dbReference type="GO" id="GO:0004888">
    <property type="term" value="F:transmembrane signaling receptor activity"/>
    <property type="evidence" value="ECO:0007669"/>
    <property type="project" value="TreeGrafter"/>
</dbReference>
<evidence type="ECO:0000256" key="4">
    <source>
        <dbReference type="PROSITE-ProRule" id="PRU00284"/>
    </source>
</evidence>
<feature type="domain" description="HAMP" evidence="9">
    <location>
        <begin position="212"/>
        <end position="265"/>
    </location>
</feature>
<comment type="subcellular location">
    <subcellularLocation>
        <location evidence="1">Membrane</location>
    </subcellularLocation>
</comment>
<evidence type="ECO:0000256" key="6">
    <source>
        <dbReference type="SAM" id="Phobius"/>
    </source>
</evidence>
<dbReference type="Pfam" id="PF00015">
    <property type="entry name" value="MCPsignal"/>
    <property type="match status" value="1"/>
</dbReference>
<accession>A0AA41Z524</accession>
<dbReference type="PANTHER" id="PTHR43531:SF11">
    <property type="entry name" value="METHYL-ACCEPTING CHEMOTAXIS PROTEIN 3"/>
    <property type="match status" value="1"/>
</dbReference>
<keyword evidence="2" id="KW-0145">Chemotaxis</keyword>
<keyword evidence="6" id="KW-0472">Membrane</keyword>
<feature type="compositionally biased region" description="Polar residues" evidence="5">
    <location>
        <begin position="598"/>
        <end position="617"/>
    </location>
</feature>
<dbReference type="EMBL" id="JAMOIM010000105">
    <property type="protein sequence ID" value="MCW6513166.1"/>
    <property type="molecule type" value="Genomic_DNA"/>
</dbReference>
<keyword evidence="11" id="KW-1185">Reference proteome</keyword>
<keyword evidence="4" id="KW-0807">Transducer</keyword>
<dbReference type="GO" id="GO:0006935">
    <property type="term" value="P:chemotaxis"/>
    <property type="evidence" value="ECO:0007669"/>
    <property type="project" value="UniProtKB-KW"/>
</dbReference>
<dbReference type="SMART" id="SM00283">
    <property type="entry name" value="MA"/>
    <property type="match status" value="1"/>
</dbReference>
<evidence type="ECO:0000259" key="7">
    <source>
        <dbReference type="PROSITE" id="PS50111"/>
    </source>
</evidence>
<feature type="transmembrane region" description="Helical" evidence="6">
    <location>
        <begin position="12"/>
        <end position="32"/>
    </location>
</feature>
<dbReference type="CDD" id="cd11386">
    <property type="entry name" value="MCP_signal"/>
    <property type="match status" value="1"/>
</dbReference>
<dbReference type="InterPro" id="IPR004089">
    <property type="entry name" value="MCPsignal_dom"/>
</dbReference>
<keyword evidence="6" id="KW-0812">Transmembrane</keyword>